<proteinExistence type="predicted"/>
<accession>A0AAP0FDU8</accession>
<name>A0AAP0FDU8_9MAGN</name>
<protein>
    <submittedName>
        <fullName evidence="1">Uncharacterized protein</fullName>
    </submittedName>
</protein>
<organism evidence="1 2">
    <name type="scientific">Stephania cephalantha</name>
    <dbReference type="NCBI Taxonomy" id="152367"/>
    <lineage>
        <taxon>Eukaryota</taxon>
        <taxon>Viridiplantae</taxon>
        <taxon>Streptophyta</taxon>
        <taxon>Embryophyta</taxon>
        <taxon>Tracheophyta</taxon>
        <taxon>Spermatophyta</taxon>
        <taxon>Magnoliopsida</taxon>
        <taxon>Ranunculales</taxon>
        <taxon>Menispermaceae</taxon>
        <taxon>Menispermoideae</taxon>
        <taxon>Cissampelideae</taxon>
        <taxon>Stephania</taxon>
    </lineage>
</organism>
<sequence>MLFWLIEAKMGNHYKSISLFSEGYYTHCVGVYIAPQFSKKQMPDDLLDANFESDAQDADDDSDGGELERITNVGPTDIWTVFCKHLAIAMWNE</sequence>
<reference evidence="1 2" key="1">
    <citation type="submission" date="2024-01" db="EMBL/GenBank/DDBJ databases">
        <title>Genome assemblies of Stephania.</title>
        <authorList>
            <person name="Yang L."/>
        </authorList>
    </citation>
    <scope>NUCLEOTIDE SEQUENCE [LARGE SCALE GENOMIC DNA]</scope>
    <source>
        <strain evidence="1">JXDWG</strain>
        <tissue evidence="1">Leaf</tissue>
    </source>
</reference>
<dbReference type="Proteomes" id="UP001419268">
    <property type="component" value="Unassembled WGS sequence"/>
</dbReference>
<dbReference type="AlphaFoldDB" id="A0AAP0FDU8"/>
<evidence type="ECO:0000313" key="2">
    <source>
        <dbReference type="Proteomes" id="UP001419268"/>
    </source>
</evidence>
<gene>
    <name evidence="1" type="ORF">Scep_021478</name>
</gene>
<dbReference type="EMBL" id="JBBNAG010000009">
    <property type="protein sequence ID" value="KAK9104634.1"/>
    <property type="molecule type" value="Genomic_DNA"/>
</dbReference>
<comment type="caution">
    <text evidence="1">The sequence shown here is derived from an EMBL/GenBank/DDBJ whole genome shotgun (WGS) entry which is preliminary data.</text>
</comment>
<evidence type="ECO:0000313" key="1">
    <source>
        <dbReference type="EMBL" id="KAK9104634.1"/>
    </source>
</evidence>
<keyword evidence="2" id="KW-1185">Reference proteome</keyword>